<feature type="region of interest" description="Disordered" evidence="1">
    <location>
        <begin position="1"/>
        <end position="38"/>
    </location>
</feature>
<dbReference type="OrthoDB" id="5389823at2759"/>
<evidence type="ECO:0000256" key="1">
    <source>
        <dbReference type="SAM" id="MobiDB-lite"/>
    </source>
</evidence>
<protein>
    <submittedName>
        <fullName evidence="2">Uncharacterized protein</fullName>
    </submittedName>
</protein>
<proteinExistence type="predicted"/>
<feature type="compositionally biased region" description="Basic residues" evidence="1">
    <location>
        <begin position="276"/>
        <end position="286"/>
    </location>
</feature>
<keyword evidence="3" id="KW-1185">Reference proteome</keyword>
<name>A0A5N6JPX7_MONLA</name>
<comment type="caution">
    <text evidence="2">The sequence shown here is derived from an EMBL/GenBank/DDBJ whole genome shotgun (WGS) entry which is preliminary data.</text>
</comment>
<reference evidence="2 3" key="1">
    <citation type="submission" date="2019-06" db="EMBL/GenBank/DDBJ databases">
        <title>Genome Sequence of the Brown Rot Fungal Pathogen Monilinia laxa.</title>
        <authorList>
            <person name="De Miccolis Angelini R.M."/>
            <person name="Landi L."/>
            <person name="Abate D."/>
            <person name="Pollastro S."/>
            <person name="Romanazzi G."/>
            <person name="Faretra F."/>
        </authorList>
    </citation>
    <scope>NUCLEOTIDE SEQUENCE [LARGE SCALE GENOMIC DNA]</scope>
    <source>
        <strain evidence="2 3">Mlax316</strain>
    </source>
</reference>
<dbReference type="Proteomes" id="UP000326757">
    <property type="component" value="Unassembled WGS sequence"/>
</dbReference>
<organism evidence="2 3">
    <name type="scientific">Monilinia laxa</name>
    <name type="common">Brown rot fungus</name>
    <name type="synonym">Sclerotinia laxa</name>
    <dbReference type="NCBI Taxonomy" id="61186"/>
    <lineage>
        <taxon>Eukaryota</taxon>
        <taxon>Fungi</taxon>
        <taxon>Dikarya</taxon>
        <taxon>Ascomycota</taxon>
        <taxon>Pezizomycotina</taxon>
        <taxon>Leotiomycetes</taxon>
        <taxon>Helotiales</taxon>
        <taxon>Sclerotiniaceae</taxon>
        <taxon>Monilinia</taxon>
    </lineage>
</organism>
<evidence type="ECO:0000313" key="2">
    <source>
        <dbReference type="EMBL" id="KAB8290010.1"/>
    </source>
</evidence>
<feature type="compositionally biased region" description="Polar residues" evidence="1">
    <location>
        <begin position="255"/>
        <end position="269"/>
    </location>
</feature>
<evidence type="ECO:0000313" key="3">
    <source>
        <dbReference type="Proteomes" id="UP000326757"/>
    </source>
</evidence>
<accession>A0A5N6JPX7</accession>
<dbReference type="AlphaFoldDB" id="A0A5N6JPX7"/>
<feature type="compositionally biased region" description="Acidic residues" evidence="1">
    <location>
        <begin position="19"/>
        <end position="29"/>
    </location>
</feature>
<dbReference type="EMBL" id="VIGI01000019">
    <property type="protein sequence ID" value="KAB8290010.1"/>
    <property type="molecule type" value="Genomic_DNA"/>
</dbReference>
<gene>
    <name evidence="2" type="ORF">EYC80_010336</name>
</gene>
<sequence>MNVIANGNGNGRGDRSSDPDEDQDQDSDSGVDTRSKSQKIRDRICRINVCAQLANSMVKPTMLNADVHPKVDANGKFPRIFNTPKRVREFMNMDAHTLDQFLSAYELPKTDDAKRNPRAAVVRRAVIEPADLAGLSSSDPRLAKPICWGCMAKFMGWILEWEWNGNGNGNMVQQGGALVVDVNKNQGTRSVVGRGGGIIHGAGDSNGVTATGSSTFAAGAGTGGSRLILTQGIQGAQNQSSGANGVIPNRLNNNNIGLAQPANHNSHGNVSGGRLAGRRRSNLGGS</sequence>
<feature type="region of interest" description="Disordered" evidence="1">
    <location>
        <begin position="255"/>
        <end position="286"/>
    </location>
</feature>